<protein>
    <submittedName>
        <fullName evidence="3">ABC1 domain-containing protein</fullName>
    </submittedName>
</protein>
<comment type="similarity">
    <text evidence="1">Belongs to the protein kinase superfamily. ADCK protein kinase family.</text>
</comment>
<dbReference type="AlphaFoldDB" id="A0A5K3F7X1"/>
<dbReference type="PANTHER" id="PTHR43173">
    <property type="entry name" value="ABC1 FAMILY PROTEIN"/>
    <property type="match status" value="1"/>
</dbReference>
<dbReference type="InterPro" id="IPR011009">
    <property type="entry name" value="Kinase-like_dom_sf"/>
</dbReference>
<evidence type="ECO:0000256" key="1">
    <source>
        <dbReference type="ARBA" id="ARBA00009670"/>
    </source>
</evidence>
<dbReference type="PANTHER" id="PTHR43173:SF28">
    <property type="entry name" value="AARF DOMAIN CONTAINING KINASE 5"/>
    <property type="match status" value="1"/>
</dbReference>
<feature type="domain" description="ABC1 atypical kinase-like" evidence="2">
    <location>
        <begin position="130"/>
        <end position="401"/>
    </location>
</feature>
<reference evidence="3" key="1">
    <citation type="submission" date="2019-11" db="UniProtKB">
        <authorList>
            <consortium name="WormBaseParasite"/>
        </authorList>
    </citation>
    <scope>IDENTIFICATION</scope>
</reference>
<dbReference type="InterPro" id="IPR051130">
    <property type="entry name" value="Mito_struct-func_regulator"/>
</dbReference>
<proteinExistence type="inferred from homology"/>
<dbReference type="CDD" id="cd13969">
    <property type="entry name" value="ADCK1-like"/>
    <property type="match status" value="1"/>
</dbReference>
<sequence>MKLFNWVFIRRRRPVIVTSLISISFASSVAIRKESQSDAFARKLSTSLVRSLRSFWMGFRVTMLYKWQLLWLPEDSERYLSVLQECHQRAADLMLSVCLLNGGLYIKMGQGLTSLNHVLPRQITTTLEVLHDKAIARSTDEVKRIFLKDFGALPEELFREFDPEPFAAASLAQVHKAVTKEGKQVAVKVQYEDLRERFHSDISTLELLLRLVKFVHPKFNLAWILRDLKETLAQELDFEQEAANAERCRKDLAVMGSLECGGPVHIPIVEHHLSSKRVLTTEFIDGIKINDTQKLQNSGFSLASIDKILVEAFGRQIFCTGFVHADPHPGNLFVRPRPFRSSHPSLLSLFFRFLVGSFWATPAQLVILDHGLYQSMPSDQRLALCSMYKAILNNDEIGMQKAARRLNVTDYVTFGEVIIQRPWRRKGLSLPSKLTEADKAHMRKQAEVYFDRILLVLQEMPRPLLLFIRNLNMVRSICRGHDDRINRHEYLIRLALIGSHVVDGNHYSPSLWADVVSWLQWKRYILHIRWEGLKDKAFFLLIRLFSCLGIAPDPKEILSLATKPARQIPL</sequence>
<accession>A0A5K3F7X1</accession>
<dbReference type="SUPFAM" id="SSF56112">
    <property type="entry name" value="Protein kinase-like (PK-like)"/>
    <property type="match status" value="1"/>
</dbReference>
<evidence type="ECO:0000313" key="3">
    <source>
        <dbReference type="WBParaSite" id="MCU_006166-RA"/>
    </source>
</evidence>
<organism evidence="3">
    <name type="scientific">Mesocestoides corti</name>
    <name type="common">Flatworm</name>
    <dbReference type="NCBI Taxonomy" id="53468"/>
    <lineage>
        <taxon>Eukaryota</taxon>
        <taxon>Metazoa</taxon>
        <taxon>Spiralia</taxon>
        <taxon>Lophotrochozoa</taxon>
        <taxon>Platyhelminthes</taxon>
        <taxon>Cestoda</taxon>
        <taxon>Eucestoda</taxon>
        <taxon>Cyclophyllidea</taxon>
        <taxon>Mesocestoididae</taxon>
        <taxon>Mesocestoides</taxon>
    </lineage>
</organism>
<evidence type="ECO:0000259" key="2">
    <source>
        <dbReference type="Pfam" id="PF03109"/>
    </source>
</evidence>
<name>A0A5K3F7X1_MESCO</name>
<dbReference type="InterPro" id="IPR045307">
    <property type="entry name" value="ADCK1_dom"/>
</dbReference>
<dbReference type="WBParaSite" id="MCU_006166-RA">
    <property type="protein sequence ID" value="MCU_006166-RA"/>
    <property type="gene ID" value="MCU_006166"/>
</dbReference>
<dbReference type="InterPro" id="IPR004147">
    <property type="entry name" value="ABC1_dom"/>
</dbReference>
<dbReference type="Pfam" id="PF03109">
    <property type="entry name" value="ABC1"/>
    <property type="match status" value="1"/>
</dbReference>